<gene>
    <name evidence="2" type="ORF">BDV95DRAFT_604790</name>
</gene>
<protein>
    <recommendedName>
        <fullName evidence="4">VWFA domain-containing protein</fullName>
    </recommendedName>
</protein>
<feature type="compositionally biased region" description="Polar residues" evidence="1">
    <location>
        <begin position="118"/>
        <end position="128"/>
    </location>
</feature>
<name>A0A7C8IAJ9_9PLEO</name>
<organism evidence="2 3">
    <name type="scientific">Massariosphaeria phaeospora</name>
    <dbReference type="NCBI Taxonomy" id="100035"/>
    <lineage>
        <taxon>Eukaryota</taxon>
        <taxon>Fungi</taxon>
        <taxon>Dikarya</taxon>
        <taxon>Ascomycota</taxon>
        <taxon>Pezizomycotina</taxon>
        <taxon>Dothideomycetes</taxon>
        <taxon>Pleosporomycetidae</taxon>
        <taxon>Pleosporales</taxon>
        <taxon>Pleosporales incertae sedis</taxon>
        <taxon>Massariosphaeria</taxon>
    </lineage>
</organism>
<feature type="compositionally biased region" description="Basic and acidic residues" evidence="1">
    <location>
        <begin position="132"/>
        <end position="142"/>
    </location>
</feature>
<accession>A0A7C8IAJ9</accession>
<feature type="region of interest" description="Disordered" evidence="1">
    <location>
        <begin position="495"/>
        <end position="514"/>
    </location>
</feature>
<evidence type="ECO:0000313" key="2">
    <source>
        <dbReference type="EMBL" id="KAF2874628.1"/>
    </source>
</evidence>
<sequence length="751" mass="83373">MAKAAGPVVLPPHTTLSPRPLHISKKPRRASFRRRILRKFQHREISGDSAQGPLDDIIDEITCNIWQSPPDYTLESSLRDWVNPPNPLKALPTWTVTPLPISRIPSREPLTIRKNRNSRSTASGSSMGDTKLPSRDSSKGDDNVGTLSSTTCTPWPLFDPILPYADADFDFEYATSTNYINHPSAQQALKKVIDSDGKLSKTRRPSILQKVSDGWTRLRRTGTSDTSRSSTSSNTPRPTTLTLLAPEDTEGDVASGKEPVFEDAADMRKNHNSLDEPDLCGRRLSERNVPPPTLQAAVRILSEVNLLTAQDSQEFWVCVEVEGVLESYQQLPDTAIDVVFVVDTSYYVTKECLTHAVNSMMGVISCLTRGDRIALYATHCNHEPVTGTVPDMLYPLRPICGDTEAILRDLATYIVQYGTQAWQPARPNPSMADVVIAVSKTVANEEPKHSRAHVIVLSPVANDLHKACTSQPRLQYHQVNPAAVPFRITMEQSGSRNQLFRGGNNSRSNYTHYRSTPGRLKQIIHDARLEKPLGELAKVTVDISPKAGCKVVAVDGPTHIASLRLGQLHTFFVKLRIERSQIEELDLHTTDPILLDALEGGLRQELAHVAELDATKAHVLSIRATSRNALRPHRHWQFTEQQLLMTAQQGKLATPHDLAAAVARRRLFHRVTNRAPPLATAELDAFEGADKVASLAEAMAKEVGHHEAVLKYEETRKGLPVCVGPVCVAPAHEWLVERWDEKKMRRRGLVM</sequence>
<feature type="compositionally biased region" description="Low complexity" evidence="1">
    <location>
        <begin position="221"/>
        <end position="244"/>
    </location>
</feature>
<evidence type="ECO:0008006" key="4">
    <source>
        <dbReference type="Google" id="ProtNLM"/>
    </source>
</evidence>
<comment type="caution">
    <text evidence="2">The sequence shown here is derived from an EMBL/GenBank/DDBJ whole genome shotgun (WGS) entry which is preliminary data.</text>
</comment>
<feature type="region of interest" description="Disordered" evidence="1">
    <location>
        <begin position="105"/>
        <end position="149"/>
    </location>
</feature>
<evidence type="ECO:0000313" key="3">
    <source>
        <dbReference type="Proteomes" id="UP000481861"/>
    </source>
</evidence>
<dbReference type="SUPFAM" id="SSF53300">
    <property type="entry name" value="vWA-like"/>
    <property type="match status" value="1"/>
</dbReference>
<keyword evidence="3" id="KW-1185">Reference proteome</keyword>
<reference evidence="2 3" key="1">
    <citation type="submission" date="2020-01" db="EMBL/GenBank/DDBJ databases">
        <authorList>
            <consortium name="DOE Joint Genome Institute"/>
            <person name="Haridas S."/>
            <person name="Albert R."/>
            <person name="Binder M."/>
            <person name="Bloem J."/>
            <person name="Labutti K."/>
            <person name="Salamov A."/>
            <person name="Andreopoulos B."/>
            <person name="Baker S.E."/>
            <person name="Barry K."/>
            <person name="Bills G."/>
            <person name="Bluhm B.H."/>
            <person name="Cannon C."/>
            <person name="Castanera R."/>
            <person name="Culley D.E."/>
            <person name="Daum C."/>
            <person name="Ezra D."/>
            <person name="Gonzalez J.B."/>
            <person name="Henrissat B."/>
            <person name="Kuo A."/>
            <person name="Liang C."/>
            <person name="Lipzen A."/>
            <person name="Lutzoni F."/>
            <person name="Magnuson J."/>
            <person name="Mondo S."/>
            <person name="Nolan M."/>
            <person name="Ohm R."/>
            <person name="Pangilinan J."/>
            <person name="Park H.-J.H."/>
            <person name="Ramirez L."/>
            <person name="Alfaro M."/>
            <person name="Sun H."/>
            <person name="Tritt A."/>
            <person name="Yoshinaga Y."/>
            <person name="Zwiers L.-H.L."/>
            <person name="Turgeon B.G."/>
            <person name="Goodwin S.B."/>
            <person name="Spatafora J.W."/>
            <person name="Crous P.W."/>
            <person name="Grigoriev I.V."/>
        </authorList>
    </citation>
    <scope>NUCLEOTIDE SEQUENCE [LARGE SCALE GENOMIC DNA]</scope>
    <source>
        <strain evidence="2 3">CBS 611.86</strain>
    </source>
</reference>
<feature type="region of interest" description="Disordered" evidence="1">
    <location>
        <begin position="1"/>
        <end position="22"/>
    </location>
</feature>
<dbReference type="Proteomes" id="UP000481861">
    <property type="component" value="Unassembled WGS sequence"/>
</dbReference>
<dbReference type="EMBL" id="JAADJZ010000006">
    <property type="protein sequence ID" value="KAF2874628.1"/>
    <property type="molecule type" value="Genomic_DNA"/>
</dbReference>
<dbReference type="InterPro" id="IPR036465">
    <property type="entry name" value="vWFA_dom_sf"/>
</dbReference>
<dbReference type="AlphaFoldDB" id="A0A7C8IAJ9"/>
<dbReference type="OrthoDB" id="3760848at2759"/>
<evidence type="ECO:0000256" key="1">
    <source>
        <dbReference type="SAM" id="MobiDB-lite"/>
    </source>
</evidence>
<proteinExistence type="predicted"/>
<feature type="region of interest" description="Disordered" evidence="1">
    <location>
        <begin position="196"/>
        <end position="255"/>
    </location>
</feature>